<keyword evidence="16" id="KW-1185">Reference proteome</keyword>
<dbReference type="Pfam" id="PF04452">
    <property type="entry name" value="Methyltrans_RNA"/>
    <property type="match status" value="1"/>
</dbReference>
<evidence type="ECO:0000256" key="7">
    <source>
        <dbReference type="ARBA" id="ARBA00022603"/>
    </source>
</evidence>
<keyword evidence="5 12" id="KW-0963">Cytoplasm</keyword>
<evidence type="ECO:0000313" key="16">
    <source>
        <dbReference type="Proteomes" id="UP000645966"/>
    </source>
</evidence>
<evidence type="ECO:0000256" key="1">
    <source>
        <dbReference type="ARBA" id="ARBA00004496"/>
    </source>
</evidence>
<dbReference type="EMBL" id="JAEIOS010000011">
    <property type="protein sequence ID" value="MBI8989407.1"/>
    <property type="molecule type" value="Genomic_DNA"/>
</dbReference>
<keyword evidence="9 12" id="KW-0949">S-adenosyl-L-methionine</keyword>
<dbReference type="GO" id="GO:0070042">
    <property type="term" value="F:rRNA (uridine-N3-)-methyltransferase activity"/>
    <property type="evidence" value="ECO:0007669"/>
    <property type="project" value="TreeGrafter"/>
</dbReference>
<comment type="similarity">
    <text evidence="2 12">Belongs to the RNA methyltransferase RsmE family.</text>
</comment>
<dbReference type="EC" id="2.1.1.193" evidence="3 12"/>
<evidence type="ECO:0000256" key="12">
    <source>
        <dbReference type="PIRNR" id="PIRNR015601"/>
    </source>
</evidence>
<dbReference type="InterPro" id="IPR015947">
    <property type="entry name" value="PUA-like_sf"/>
</dbReference>
<sequence>MTLPVFLADLDAVLTGGDPAPLPGPGETVTVTGPEARHAVSVRRLGSGDELVLADGRGSAVRCTVRETAGRDTMILTVEETLAPTVRNPRVTVVQAIPKSDRAELAVDLACQGGADAIIPWQAERCIARWTGAKRDKALGKWRSAAVAAAKQSRRTDVPRIPGLADGGDVEKLIRDTVAAGGEAVLLHEESAVAFRTVNWSDAGSVVLVIGPEGGISPAEVERFTAAGATPVRLSPEVLRTATAALSALAAIGVSSSRW</sequence>
<keyword evidence="8 12" id="KW-0808">Transferase</keyword>
<evidence type="ECO:0000256" key="8">
    <source>
        <dbReference type="ARBA" id="ARBA00022679"/>
    </source>
</evidence>
<dbReference type="Pfam" id="PF20260">
    <property type="entry name" value="PUA_4"/>
    <property type="match status" value="1"/>
</dbReference>
<dbReference type="GO" id="GO:0070475">
    <property type="term" value="P:rRNA base methylation"/>
    <property type="evidence" value="ECO:0007669"/>
    <property type="project" value="TreeGrafter"/>
</dbReference>
<dbReference type="CDD" id="cd18084">
    <property type="entry name" value="RsmE-like"/>
    <property type="match status" value="1"/>
</dbReference>
<feature type="domain" description="Ribosomal RNA small subunit methyltransferase E PUA-like" evidence="14">
    <location>
        <begin position="31"/>
        <end position="78"/>
    </location>
</feature>
<dbReference type="Proteomes" id="UP000645966">
    <property type="component" value="Unassembled WGS sequence"/>
</dbReference>
<keyword evidence="6 12" id="KW-0698">rRNA processing</keyword>
<protein>
    <recommendedName>
        <fullName evidence="4 12">Ribosomal RNA small subunit methyltransferase E</fullName>
        <ecNumber evidence="3 12">2.1.1.193</ecNumber>
    </recommendedName>
</protein>
<evidence type="ECO:0000256" key="5">
    <source>
        <dbReference type="ARBA" id="ARBA00022490"/>
    </source>
</evidence>
<evidence type="ECO:0000256" key="2">
    <source>
        <dbReference type="ARBA" id="ARBA00005528"/>
    </source>
</evidence>
<dbReference type="NCBIfam" id="NF008693">
    <property type="entry name" value="PRK11713.2-3"/>
    <property type="match status" value="1"/>
</dbReference>
<evidence type="ECO:0000313" key="15">
    <source>
        <dbReference type="EMBL" id="MBI8989407.1"/>
    </source>
</evidence>
<dbReference type="InterPro" id="IPR029028">
    <property type="entry name" value="Alpha/beta_knot_MTases"/>
</dbReference>
<dbReference type="InterPro" id="IPR046886">
    <property type="entry name" value="RsmE_MTase_dom"/>
</dbReference>
<dbReference type="PANTHER" id="PTHR30027:SF3">
    <property type="entry name" value="16S RRNA (URACIL(1498)-N(3))-METHYLTRANSFERASE"/>
    <property type="match status" value="1"/>
</dbReference>
<dbReference type="InterPro" id="IPR046887">
    <property type="entry name" value="RsmE_PUA-like"/>
</dbReference>
<keyword evidence="7 12" id="KW-0489">Methyltransferase</keyword>
<comment type="subcellular location">
    <subcellularLocation>
        <location evidence="1 12">Cytoplasm</location>
    </subcellularLocation>
</comment>
<evidence type="ECO:0000256" key="6">
    <source>
        <dbReference type="ARBA" id="ARBA00022552"/>
    </source>
</evidence>
<dbReference type="SUPFAM" id="SSF75217">
    <property type="entry name" value="alpha/beta knot"/>
    <property type="match status" value="1"/>
</dbReference>
<dbReference type="GO" id="GO:0005737">
    <property type="term" value="C:cytoplasm"/>
    <property type="evidence" value="ECO:0007669"/>
    <property type="project" value="UniProtKB-SubCell"/>
</dbReference>
<comment type="catalytic activity">
    <reaction evidence="11 12">
        <text>uridine(1498) in 16S rRNA + S-adenosyl-L-methionine = N(3)-methyluridine(1498) in 16S rRNA + S-adenosyl-L-homocysteine + H(+)</text>
        <dbReference type="Rhea" id="RHEA:42920"/>
        <dbReference type="Rhea" id="RHEA-COMP:10283"/>
        <dbReference type="Rhea" id="RHEA-COMP:10284"/>
        <dbReference type="ChEBI" id="CHEBI:15378"/>
        <dbReference type="ChEBI" id="CHEBI:57856"/>
        <dbReference type="ChEBI" id="CHEBI:59789"/>
        <dbReference type="ChEBI" id="CHEBI:65315"/>
        <dbReference type="ChEBI" id="CHEBI:74502"/>
        <dbReference type="EC" id="2.1.1.193"/>
    </reaction>
</comment>
<evidence type="ECO:0000256" key="4">
    <source>
        <dbReference type="ARBA" id="ARBA00013673"/>
    </source>
</evidence>
<name>A0A934M7C5_9CORY</name>
<evidence type="ECO:0000256" key="10">
    <source>
        <dbReference type="ARBA" id="ARBA00025699"/>
    </source>
</evidence>
<dbReference type="AlphaFoldDB" id="A0A934M7C5"/>
<reference evidence="15" key="1">
    <citation type="submission" date="2020-12" db="EMBL/GenBank/DDBJ databases">
        <title>Genome public.</title>
        <authorList>
            <person name="Sun Q."/>
        </authorList>
    </citation>
    <scope>NUCLEOTIDE SEQUENCE</scope>
    <source>
        <strain evidence="15">CCM 8863</strain>
    </source>
</reference>
<evidence type="ECO:0000256" key="11">
    <source>
        <dbReference type="ARBA" id="ARBA00047944"/>
    </source>
</evidence>
<dbReference type="NCBIfam" id="TIGR00046">
    <property type="entry name" value="RsmE family RNA methyltransferase"/>
    <property type="match status" value="1"/>
</dbReference>
<gene>
    <name evidence="15" type="ORF">JDV75_06490</name>
</gene>
<organism evidence="15 16">
    <name type="scientific">Corynebacterium meridianum</name>
    <dbReference type="NCBI Taxonomy" id="2765363"/>
    <lineage>
        <taxon>Bacteria</taxon>
        <taxon>Bacillati</taxon>
        <taxon>Actinomycetota</taxon>
        <taxon>Actinomycetes</taxon>
        <taxon>Mycobacteriales</taxon>
        <taxon>Corynebacteriaceae</taxon>
        <taxon>Corynebacterium</taxon>
    </lineage>
</organism>
<comment type="function">
    <text evidence="10 12">Specifically methylates the N3 position of the uracil ring of uridine 1498 (m3U1498) in 16S rRNA. Acts on the fully assembled 30S ribosomal subunit.</text>
</comment>
<dbReference type="PIRSF" id="PIRSF015601">
    <property type="entry name" value="MTase_slr0722"/>
    <property type="match status" value="1"/>
</dbReference>
<dbReference type="SUPFAM" id="SSF88697">
    <property type="entry name" value="PUA domain-like"/>
    <property type="match status" value="1"/>
</dbReference>
<evidence type="ECO:0000256" key="9">
    <source>
        <dbReference type="ARBA" id="ARBA00022691"/>
    </source>
</evidence>
<dbReference type="Gene3D" id="2.40.240.20">
    <property type="entry name" value="Hypothetical PUA domain-like, domain 1"/>
    <property type="match status" value="1"/>
</dbReference>
<evidence type="ECO:0000259" key="13">
    <source>
        <dbReference type="Pfam" id="PF04452"/>
    </source>
</evidence>
<feature type="domain" description="Ribosomal RNA small subunit methyltransferase E methyltransferase" evidence="13">
    <location>
        <begin position="88"/>
        <end position="252"/>
    </location>
</feature>
<evidence type="ECO:0000256" key="3">
    <source>
        <dbReference type="ARBA" id="ARBA00012328"/>
    </source>
</evidence>
<evidence type="ECO:0000259" key="14">
    <source>
        <dbReference type="Pfam" id="PF20260"/>
    </source>
</evidence>
<dbReference type="PANTHER" id="PTHR30027">
    <property type="entry name" value="RIBOSOMAL RNA SMALL SUBUNIT METHYLTRANSFERASE E"/>
    <property type="match status" value="1"/>
</dbReference>
<accession>A0A934M7C5</accession>
<dbReference type="RefSeq" id="WP_198738392.1">
    <property type="nucleotide sequence ID" value="NZ_JAEIOS010000011.1"/>
</dbReference>
<comment type="caution">
    <text evidence="15">The sequence shown here is derived from an EMBL/GenBank/DDBJ whole genome shotgun (WGS) entry which is preliminary data.</text>
</comment>
<dbReference type="InterPro" id="IPR006700">
    <property type="entry name" value="RsmE"/>
</dbReference>
<dbReference type="InterPro" id="IPR029026">
    <property type="entry name" value="tRNA_m1G_MTases_N"/>
</dbReference>
<dbReference type="Gene3D" id="3.40.1280.10">
    <property type="match status" value="1"/>
</dbReference>
<proteinExistence type="inferred from homology"/>